<keyword evidence="9" id="KW-0028">Amino-acid biosynthesis</keyword>
<comment type="catalytic activity">
    <reaction evidence="8 9">
        <text>L-histidinol phosphate + 2-oxoglutarate = 3-(imidazol-4-yl)-2-oxopropyl phosphate + L-glutamate</text>
        <dbReference type="Rhea" id="RHEA:23744"/>
        <dbReference type="ChEBI" id="CHEBI:16810"/>
        <dbReference type="ChEBI" id="CHEBI:29985"/>
        <dbReference type="ChEBI" id="CHEBI:57766"/>
        <dbReference type="ChEBI" id="CHEBI:57980"/>
        <dbReference type="EC" id="2.6.1.9"/>
    </reaction>
</comment>
<evidence type="ECO:0000256" key="2">
    <source>
        <dbReference type="ARBA" id="ARBA00005011"/>
    </source>
</evidence>
<keyword evidence="6 9" id="KW-0808">Transferase</keyword>
<dbReference type="EC" id="2.6.1.9" evidence="9"/>
<evidence type="ECO:0000256" key="3">
    <source>
        <dbReference type="ARBA" id="ARBA00007970"/>
    </source>
</evidence>
<dbReference type="InterPro" id="IPR015421">
    <property type="entry name" value="PyrdxlP-dep_Trfase_major"/>
</dbReference>
<dbReference type="GO" id="GO:0000105">
    <property type="term" value="P:L-histidine biosynthetic process"/>
    <property type="evidence" value="ECO:0007669"/>
    <property type="project" value="UniProtKB-UniRule"/>
</dbReference>
<organism evidence="11 12">
    <name type="scientific">Cohaesibacter marisflavi</name>
    <dbReference type="NCBI Taxonomy" id="655353"/>
    <lineage>
        <taxon>Bacteria</taxon>
        <taxon>Pseudomonadati</taxon>
        <taxon>Pseudomonadota</taxon>
        <taxon>Alphaproteobacteria</taxon>
        <taxon>Hyphomicrobiales</taxon>
        <taxon>Cohaesibacteraceae</taxon>
    </lineage>
</organism>
<dbReference type="SUPFAM" id="SSF53383">
    <property type="entry name" value="PLP-dependent transferases"/>
    <property type="match status" value="1"/>
</dbReference>
<gene>
    <name evidence="9" type="primary">hisC</name>
    <name evidence="11" type="ORF">SAMN04488056_10984</name>
</gene>
<evidence type="ECO:0000256" key="7">
    <source>
        <dbReference type="ARBA" id="ARBA00022898"/>
    </source>
</evidence>
<dbReference type="GO" id="GO:0004400">
    <property type="term" value="F:histidinol-phosphate transaminase activity"/>
    <property type="evidence" value="ECO:0007669"/>
    <property type="project" value="UniProtKB-UniRule"/>
</dbReference>
<dbReference type="InterPro" id="IPR004839">
    <property type="entry name" value="Aminotransferase_I/II_large"/>
</dbReference>
<keyword evidence="5 9" id="KW-0032">Aminotransferase</keyword>
<proteinExistence type="inferred from homology"/>
<comment type="subunit">
    <text evidence="4 9">Homodimer.</text>
</comment>
<dbReference type="CDD" id="cd00609">
    <property type="entry name" value="AAT_like"/>
    <property type="match status" value="1"/>
</dbReference>
<evidence type="ECO:0000256" key="1">
    <source>
        <dbReference type="ARBA" id="ARBA00001933"/>
    </source>
</evidence>
<evidence type="ECO:0000256" key="6">
    <source>
        <dbReference type="ARBA" id="ARBA00022679"/>
    </source>
</evidence>
<evidence type="ECO:0000256" key="4">
    <source>
        <dbReference type="ARBA" id="ARBA00011738"/>
    </source>
</evidence>
<comment type="cofactor">
    <cofactor evidence="1 9">
        <name>pyridoxal 5'-phosphate</name>
        <dbReference type="ChEBI" id="CHEBI:597326"/>
    </cofactor>
</comment>
<comment type="similarity">
    <text evidence="3 9">Belongs to the class-II pyridoxal-phosphate-dependent aminotransferase family. Histidinol-phosphate aminotransferase subfamily.</text>
</comment>
<evidence type="ECO:0000256" key="5">
    <source>
        <dbReference type="ARBA" id="ARBA00022576"/>
    </source>
</evidence>
<accession>A0A1I5IMB5</accession>
<evidence type="ECO:0000313" key="11">
    <source>
        <dbReference type="EMBL" id="SFO61717.1"/>
    </source>
</evidence>
<dbReference type="Gene3D" id="3.90.1150.10">
    <property type="entry name" value="Aspartate Aminotransferase, domain 1"/>
    <property type="match status" value="1"/>
</dbReference>
<dbReference type="OrthoDB" id="9809616at2"/>
<dbReference type="InterPro" id="IPR005861">
    <property type="entry name" value="HisP_aminotrans"/>
</dbReference>
<dbReference type="GO" id="GO:0030170">
    <property type="term" value="F:pyridoxal phosphate binding"/>
    <property type="evidence" value="ECO:0007669"/>
    <property type="project" value="InterPro"/>
</dbReference>
<dbReference type="HAMAP" id="MF_01023">
    <property type="entry name" value="HisC_aminotrans_2"/>
    <property type="match status" value="1"/>
</dbReference>
<name>A0A1I5IMB5_9HYPH</name>
<keyword evidence="9" id="KW-0368">Histidine biosynthesis</keyword>
<keyword evidence="12" id="KW-1185">Reference proteome</keyword>
<dbReference type="NCBIfam" id="TIGR01141">
    <property type="entry name" value="hisC"/>
    <property type="match status" value="1"/>
</dbReference>
<dbReference type="InterPro" id="IPR015422">
    <property type="entry name" value="PyrdxlP-dep_Trfase_small"/>
</dbReference>
<dbReference type="Proteomes" id="UP000199236">
    <property type="component" value="Unassembled WGS sequence"/>
</dbReference>
<sequence>MSSSGQPQRPQPREGLLDIPLYVPGKAEIDGAAPIHKLSSNESPFGASSMAMDAFRQMTGNLELYPDGGSVVLREVIGEVHGLHPDRILCGAGSDEVLSLLCYTFLERGDEAIYSQYGFAVYPIAIQAAGGVPVVAKEQDLTTDVDAILAAVTDKTKMVFLANPNNPTGTYIPVSEVRRLHAGLPKHVVLVLDAAYSEYVAENDYEAGIELAATTENVVMSRTFSKVYGLAALRLGWCYGPQAIIDAMNRIRPPFNISGAAQAAGVAALRDQDFIRKAVVHNREWLPKTSAALEALGLKVTPSVGNFILIHFPDAPGKSAAEADAFLQTKGCVLRQVGGYGLPNALRMTIGTAEACEAVIGHLAEFLKG</sequence>
<dbReference type="STRING" id="655353.SAMN04488056_10984"/>
<dbReference type="Pfam" id="PF00155">
    <property type="entry name" value="Aminotran_1_2"/>
    <property type="match status" value="1"/>
</dbReference>
<dbReference type="RefSeq" id="WP_090073964.1">
    <property type="nucleotide sequence ID" value="NZ_FOVR01000009.1"/>
</dbReference>
<dbReference type="AlphaFoldDB" id="A0A1I5IMB5"/>
<reference evidence="11 12" key="1">
    <citation type="submission" date="2016-10" db="EMBL/GenBank/DDBJ databases">
        <authorList>
            <person name="de Groot N.N."/>
        </authorList>
    </citation>
    <scope>NUCLEOTIDE SEQUENCE [LARGE SCALE GENOMIC DNA]</scope>
    <source>
        <strain evidence="11 12">CGMCC 1.9157</strain>
    </source>
</reference>
<evidence type="ECO:0000256" key="9">
    <source>
        <dbReference type="HAMAP-Rule" id="MF_01023"/>
    </source>
</evidence>
<evidence type="ECO:0000259" key="10">
    <source>
        <dbReference type="Pfam" id="PF00155"/>
    </source>
</evidence>
<dbReference type="EMBL" id="FOVR01000009">
    <property type="protein sequence ID" value="SFO61717.1"/>
    <property type="molecule type" value="Genomic_DNA"/>
</dbReference>
<keyword evidence="7 9" id="KW-0663">Pyridoxal phosphate</keyword>
<dbReference type="PANTHER" id="PTHR43643:SF3">
    <property type="entry name" value="HISTIDINOL-PHOSPHATE AMINOTRANSFERASE"/>
    <property type="match status" value="1"/>
</dbReference>
<evidence type="ECO:0000313" key="12">
    <source>
        <dbReference type="Proteomes" id="UP000199236"/>
    </source>
</evidence>
<dbReference type="Gene3D" id="3.40.640.10">
    <property type="entry name" value="Type I PLP-dependent aspartate aminotransferase-like (Major domain)"/>
    <property type="match status" value="1"/>
</dbReference>
<evidence type="ECO:0000256" key="8">
    <source>
        <dbReference type="ARBA" id="ARBA00047481"/>
    </source>
</evidence>
<dbReference type="PANTHER" id="PTHR43643">
    <property type="entry name" value="HISTIDINOL-PHOSPHATE AMINOTRANSFERASE 2"/>
    <property type="match status" value="1"/>
</dbReference>
<protein>
    <recommendedName>
        <fullName evidence="9">Histidinol-phosphate aminotransferase</fullName>
        <ecNumber evidence="9">2.6.1.9</ecNumber>
    </recommendedName>
    <alternativeName>
        <fullName evidence="9">Imidazole acetol-phosphate transaminase</fullName>
    </alternativeName>
</protein>
<dbReference type="InterPro" id="IPR050106">
    <property type="entry name" value="HistidinolP_aminotransfase"/>
</dbReference>
<feature type="modified residue" description="N6-(pyridoxal phosphate)lysine" evidence="9">
    <location>
        <position position="226"/>
    </location>
</feature>
<dbReference type="InterPro" id="IPR015424">
    <property type="entry name" value="PyrdxlP-dep_Trfase"/>
</dbReference>
<comment type="pathway">
    <text evidence="2 9">Amino-acid biosynthesis; L-histidine biosynthesis; L-histidine from 5-phospho-alpha-D-ribose 1-diphosphate: step 7/9.</text>
</comment>
<feature type="domain" description="Aminotransferase class I/classII large" evidence="10">
    <location>
        <begin position="36"/>
        <end position="362"/>
    </location>
</feature>
<dbReference type="UniPathway" id="UPA00031">
    <property type="reaction ID" value="UER00012"/>
</dbReference>